<organism evidence="2 3">
    <name type="scientific">Sandaracinus amylolyticus</name>
    <dbReference type="NCBI Taxonomy" id="927083"/>
    <lineage>
        <taxon>Bacteria</taxon>
        <taxon>Pseudomonadati</taxon>
        <taxon>Myxococcota</taxon>
        <taxon>Polyangia</taxon>
        <taxon>Polyangiales</taxon>
        <taxon>Sandaracinaceae</taxon>
        <taxon>Sandaracinus</taxon>
    </lineage>
</organism>
<evidence type="ECO:0000313" key="2">
    <source>
        <dbReference type="EMBL" id="AKF04027.1"/>
    </source>
</evidence>
<gene>
    <name evidence="2" type="ORF">DB32_001176</name>
</gene>
<dbReference type="AlphaFoldDB" id="A0A0F6W0B2"/>
<dbReference type="Gene3D" id="3.40.630.30">
    <property type="match status" value="1"/>
</dbReference>
<dbReference type="STRING" id="927083.DB32_001176"/>
<dbReference type="SUPFAM" id="SSF55729">
    <property type="entry name" value="Acyl-CoA N-acyltransferases (Nat)"/>
    <property type="match status" value="1"/>
</dbReference>
<dbReference type="Proteomes" id="UP000034883">
    <property type="component" value="Chromosome"/>
</dbReference>
<protein>
    <submittedName>
        <fullName evidence="2">Cellulose biosynthesis (CelD)-like protein</fullName>
    </submittedName>
</protein>
<feature type="domain" description="BioF2-like acetyltransferase" evidence="1">
    <location>
        <begin position="177"/>
        <end position="319"/>
    </location>
</feature>
<sequence>MELAPAEPALRATWIDDVDALAALAREWDALCDACPWSTPFQRPAWVIPALRHLGQRARVVVVRRGRALVGLLPLAELESEPGTWALAGTGPSDALDVIAREHDVARAALEAVSARRAEWRVLELHELADGSPLLAAARAGHAGRVIVDDALSVSPVLAWPEGAETLDDVLSASWARRVRYDRRRAARESIVPEVAREHHVDEAVDEALRAWRANHEARWAARGEPGALTGRHAFLDEAVPALVREGRAELWSLRAHGALAASYLVLRERAWAGLYLGGFDPALARSSPLVVLIAEIVERLARDGVRDFDFLRGAEPYKYQWGARDRVLRRVRIEP</sequence>
<dbReference type="Pfam" id="PF13480">
    <property type="entry name" value="Acetyltransf_6"/>
    <property type="match status" value="1"/>
</dbReference>
<dbReference type="RefSeq" id="WP_169791354.1">
    <property type="nucleotide sequence ID" value="NZ_CP011125.1"/>
</dbReference>
<dbReference type="InterPro" id="IPR038740">
    <property type="entry name" value="BioF2-like_GNAT_dom"/>
</dbReference>
<name>A0A0F6W0B2_9BACT</name>
<dbReference type="EMBL" id="CP011125">
    <property type="protein sequence ID" value="AKF04027.1"/>
    <property type="molecule type" value="Genomic_DNA"/>
</dbReference>
<proteinExistence type="predicted"/>
<evidence type="ECO:0000259" key="1">
    <source>
        <dbReference type="Pfam" id="PF13480"/>
    </source>
</evidence>
<dbReference type="KEGG" id="samy:DB32_001176"/>
<dbReference type="InterPro" id="IPR016181">
    <property type="entry name" value="Acyl_CoA_acyltransferase"/>
</dbReference>
<evidence type="ECO:0000313" key="3">
    <source>
        <dbReference type="Proteomes" id="UP000034883"/>
    </source>
</evidence>
<accession>A0A0F6W0B2</accession>
<reference evidence="2 3" key="1">
    <citation type="submission" date="2015-03" db="EMBL/GenBank/DDBJ databases">
        <title>Genome assembly of Sandaracinus amylolyticus DSM 53668.</title>
        <authorList>
            <person name="Sharma G."/>
            <person name="Subramanian S."/>
        </authorList>
    </citation>
    <scope>NUCLEOTIDE SEQUENCE [LARGE SCALE GENOMIC DNA]</scope>
    <source>
        <strain evidence="2 3">DSM 53668</strain>
    </source>
</reference>
<keyword evidence="3" id="KW-1185">Reference proteome</keyword>